<evidence type="ECO:0000313" key="4">
    <source>
        <dbReference type="Ensembl" id="ENSFHEP00000002212.1"/>
    </source>
</evidence>
<evidence type="ECO:0000256" key="2">
    <source>
        <dbReference type="SAM" id="SignalP"/>
    </source>
</evidence>
<keyword evidence="1" id="KW-0202">Cytokine</keyword>
<dbReference type="Gene3D" id="2.40.50.40">
    <property type="match status" value="1"/>
</dbReference>
<dbReference type="GO" id="GO:0006955">
    <property type="term" value="P:immune response"/>
    <property type="evidence" value="ECO:0007669"/>
    <property type="project" value="InterPro"/>
</dbReference>
<dbReference type="PANTHER" id="PTHR12015:SF108">
    <property type="entry name" value="C-C MOTIF CHEMOKINE 20"/>
    <property type="match status" value="1"/>
</dbReference>
<dbReference type="InterPro" id="IPR036048">
    <property type="entry name" value="Interleukin_8-like_sf"/>
</dbReference>
<dbReference type="Proteomes" id="UP000265000">
    <property type="component" value="Unplaced"/>
</dbReference>
<dbReference type="SUPFAM" id="SSF54117">
    <property type="entry name" value="Interleukin 8-like chemokines"/>
    <property type="match status" value="1"/>
</dbReference>
<evidence type="ECO:0000313" key="5">
    <source>
        <dbReference type="Proteomes" id="UP000265000"/>
    </source>
</evidence>
<feature type="signal peptide" evidence="2">
    <location>
        <begin position="1"/>
        <end position="21"/>
    </location>
</feature>
<sequence length="100" mass="11528">MAKLAVCVSALLLMLVVLSETRRPVPCCTENYDGIIKLKYLKNFAVQLDTGICNINSTIFFTEKNKLICTDPKKPWVIRQERKINQLNSEPALYQEFNFE</sequence>
<keyword evidence="2" id="KW-0732">Signal</keyword>
<name>A0A3Q2NSS7_FUNHE</name>
<keyword evidence="5" id="KW-1185">Reference proteome</keyword>
<protein>
    <recommendedName>
        <fullName evidence="3">Chemokine interleukin-8-like domain-containing protein</fullName>
    </recommendedName>
</protein>
<reference evidence="4" key="2">
    <citation type="submission" date="2025-09" db="UniProtKB">
        <authorList>
            <consortium name="Ensembl"/>
        </authorList>
    </citation>
    <scope>IDENTIFICATION</scope>
</reference>
<reference evidence="4" key="1">
    <citation type="submission" date="2025-08" db="UniProtKB">
        <authorList>
            <consortium name="Ensembl"/>
        </authorList>
    </citation>
    <scope>IDENTIFICATION</scope>
</reference>
<proteinExistence type="predicted"/>
<dbReference type="InterPro" id="IPR001811">
    <property type="entry name" value="Chemokine_IL8-like_dom"/>
</dbReference>
<accession>A0A3Q2NSS7</accession>
<dbReference type="Pfam" id="PF00048">
    <property type="entry name" value="IL8"/>
    <property type="match status" value="1"/>
</dbReference>
<evidence type="ECO:0000256" key="1">
    <source>
        <dbReference type="ARBA" id="ARBA00022514"/>
    </source>
</evidence>
<dbReference type="Ensembl" id="ENSFHET00000012590.1">
    <property type="protein sequence ID" value="ENSFHEP00000002212.1"/>
    <property type="gene ID" value="ENSFHEG00000003004.1"/>
</dbReference>
<dbReference type="PANTHER" id="PTHR12015">
    <property type="entry name" value="SMALL INDUCIBLE CYTOKINE A"/>
    <property type="match status" value="1"/>
</dbReference>
<dbReference type="GO" id="GO:0008009">
    <property type="term" value="F:chemokine activity"/>
    <property type="evidence" value="ECO:0007669"/>
    <property type="project" value="InterPro"/>
</dbReference>
<dbReference type="InterPro" id="IPR039809">
    <property type="entry name" value="Chemokine_b/g/d"/>
</dbReference>
<feature type="chain" id="PRO_5018729771" description="Chemokine interleukin-8-like domain-containing protein" evidence="2">
    <location>
        <begin position="22"/>
        <end position="100"/>
    </location>
</feature>
<organism evidence="4 5">
    <name type="scientific">Fundulus heteroclitus</name>
    <name type="common">Killifish</name>
    <name type="synonym">Mummichog</name>
    <dbReference type="NCBI Taxonomy" id="8078"/>
    <lineage>
        <taxon>Eukaryota</taxon>
        <taxon>Metazoa</taxon>
        <taxon>Chordata</taxon>
        <taxon>Craniata</taxon>
        <taxon>Vertebrata</taxon>
        <taxon>Euteleostomi</taxon>
        <taxon>Actinopterygii</taxon>
        <taxon>Neopterygii</taxon>
        <taxon>Teleostei</taxon>
        <taxon>Neoteleostei</taxon>
        <taxon>Acanthomorphata</taxon>
        <taxon>Ovalentaria</taxon>
        <taxon>Atherinomorphae</taxon>
        <taxon>Cyprinodontiformes</taxon>
        <taxon>Fundulidae</taxon>
        <taxon>Fundulus</taxon>
    </lineage>
</organism>
<feature type="domain" description="Chemokine interleukin-8-like" evidence="3">
    <location>
        <begin position="26"/>
        <end position="77"/>
    </location>
</feature>
<evidence type="ECO:0000259" key="3">
    <source>
        <dbReference type="Pfam" id="PF00048"/>
    </source>
</evidence>
<dbReference type="AlphaFoldDB" id="A0A3Q2NSS7"/>
<dbReference type="STRING" id="8078.ENSFHEP00000002212"/>
<dbReference type="GO" id="GO:0005615">
    <property type="term" value="C:extracellular space"/>
    <property type="evidence" value="ECO:0007669"/>
    <property type="project" value="UniProtKB-KW"/>
</dbReference>
<dbReference type="GeneTree" id="ENSGT01050000245892"/>